<keyword evidence="4" id="KW-1185">Reference proteome</keyword>
<reference evidence="3" key="1">
    <citation type="submission" date="2019-10" db="EMBL/GenBank/DDBJ databases">
        <authorList>
            <person name="Zhang R."/>
            <person name="Pan Y."/>
            <person name="Wang J."/>
            <person name="Ma R."/>
            <person name="Yu S."/>
        </authorList>
    </citation>
    <scope>NUCLEOTIDE SEQUENCE</scope>
    <source>
        <strain evidence="3">LA-IB0</strain>
        <tissue evidence="3">Leaf</tissue>
    </source>
</reference>
<dbReference type="EMBL" id="WHWC01000015">
    <property type="protein sequence ID" value="KAG8368338.1"/>
    <property type="molecule type" value="Genomic_DNA"/>
</dbReference>
<dbReference type="InterPro" id="IPR013094">
    <property type="entry name" value="AB_hydrolase_3"/>
</dbReference>
<gene>
    <name evidence="3" type="ORF">BUALT_Bualt15G0035200</name>
</gene>
<feature type="domain" description="Alpha/beta hydrolase fold-3" evidence="2">
    <location>
        <begin position="75"/>
        <end position="287"/>
    </location>
</feature>
<sequence>MAANSDEILHDFPSFLRHFKDGRIERYAGTDVVPASIDPKTGVQSKDVEISPENNVSARLYLPANATPAKKLPVLVYFHGGGFVIESAFSPLYHKHLNLFVDEANVVAVSVNYRLAPEHPLPILYEDSWLALKWVGSGQEEWIKDYADLDRVYLCGDSAGGNIAHHMAIRVGSENPIGINLRGVFLNCPFFWGVDPVGNEAAVSKGVVDKLWLYVCPSDSVKGCDDPLINPGMDPNLARFGCKRVLVYVAEKDILKDRGWYYKEALRKSGWDGDIEVVEVKEEGHVFGVLSPDSENSLAMLKKVASFINH</sequence>
<dbReference type="Gene3D" id="3.40.50.1820">
    <property type="entry name" value="alpha/beta hydrolase"/>
    <property type="match status" value="1"/>
</dbReference>
<evidence type="ECO:0000256" key="1">
    <source>
        <dbReference type="ARBA" id="ARBA00010515"/>
    </source>
</evidence>
<comment type="caution">
    <text evidence="3">The sequence shown here is derived from an EMBL/GenBank/DDBJ whole genome shotgun (WGS) entry which is preliminary data.</text>
</comment>
<comment type="similarity">
    <text evidence="1">Belongs to the 'GDXG' lipolytic enzyme family.</text>
</comment>
<dbReference type="InterPro" id="IPR050466">
    <property type="entry name" value="Carboxylest/Gibb_receptor"/>
</dbReference>
<evidence type="ECO:0000313" key="4">
    <source>
        <dbReference type="Proteomes" id="UP000826271"/>
    </source>
</evidence>
<dbReference type="InterPro" id="IPR029058">
    <property type="entry name" value="AB_hydrolase_fold"/>
</dbReference>
<dbReference type="Proteomes" id="UP000826271">
    <property type="component" value="Unassembled WGS sequence"/>
</dbReference>
<dbReference type="AlphaFoldDB" id="A0AAV6WCH6"/>
<protein>
    <recommendedName>
        <fullName evidence="2">Alpha/beta hydrolase fold-3 domain-containing protein</fullName>
    </recommendedName>
</protein>
<dbReference type="PANTHER" id="PTHR23024:SF467">
    <property type="entry name" value="CARBOXYLESTERASE 12-RELATED"/>
    <property type="match status" value="1"/>
</dbReference>
<name>A0AAV6WCH6_9LAMI</name>
<accession>A0AAV6WCH6</accession>
<dbReference type="SUPFAM" id="SSF53474">
    <property type="entry name" value="alpha/beta-Hydrolases"/>
    <property type="match status" value="1"/>
</dbReference>
<organism evidence="3 4">
    <name type="scientific">Buddleja alternifolia</name>
    <dbReference type="NCBI Taxonomy" id="168488"/>
    <lineage>
        <taxon>Eukaryota</taxon>
        <taxon>Viridiplantae</taxon>
        <taxon>Streptophyta</taxon>
        <taxon>Embryophyta</taxon>
        <taxon>Tracheophyta</taxon>
        <taxon>Spermatophyta</taxon>
        <taxon>Magnoliopsida</taxon>
        <taxon>eudicotyledons</taxon>
        <taxon>Gunneridae</taxon>
        <taxon>Pentapetalae</taxon>
        <taxon>asterids</taxon>
        <taxon>lamiids</taxon>
        <taxon>Lamiales</taxon>
        <taxon>Scrophulariaceae</taxon>
        <taxon>Buddlejeae</taxon>
        <taxon>Buddleja</taxon>
    </lineage>
</organism>
<dbReference type="GO" id="GO:0016787">
    <property type="term" value="F:hydrolase activity"/>
    <property type="evidence" value="ECO:0007669"/>
    <property type="project" value="InterPro"/>
</dbReference>
<dbReference type="PANTHER" id="PTHR23024">
    <property type="entry name" value="ARYLACETAMIDE DEACETYLASE"/>
    <property type="match status" value="1"/>
</dbReference>
<evidence type="ECO:0000313" key="3">
    <source>
        <dbReference type="EMBL" id="KAG8368338.1"/>
    </source>
</evidence>
<proteinExistence type="inferred from homology"/>
<evidence type="ECO:0000259" key="2">
    <source>
        <dbReference type="Pfam" id="PF07859"/>
    </source>
</evidence>
<dbReference type="Pfam" id="PF07859">
    <property type="entry name" value="Abhydrolase_3"/>
    <property type="match status" value="1"/>
</dbReference>